<accession>A0AAP8QG37</accession>
<sequence>MGTHIRTERSDKKKRIYPYLRKSTAENLELLRQAVNTQKEVSIHDLAEDFLDVVTMTPAFINWIQDKYKVPGDHPLRVVPVLENKRCKLIRLFEGQRIKT</sequence>
<name>A0AAP8QG37_BRELA</name>
<comment type="caution">
    <text evidence="1">The sequence shown here is derived from an EMBL/GenBank/DDBJ whole genome shotgun (WGS) entry which is preliminary data.</text>
</comment>
<dbReference type="RefSeq" id="WP_104031120.1">
    <property type="nucleotide sequence ID" value="NZ_PRKQ01000005.1"/>
</dbReference>
<dbReference type="Proteomes" id="UP000239759">
    <property type="component" value="Unassembled WGS sequence"/>
</dbReference>
<dbReference type="AlphaFoldDB" id="A0AAP8QG37"/>
<organism evidence="1 2">
    <name type="scientific">Brevibacillus laterosporus</name>
    <name type="common">Bacillus laterosporus</name>
    <dbReference type="NCBI Taxonomy" id="1465"/>
    <lineage>
        <taxon>Bacteria</taxon>
        <taxon>Bacillati</taxon>
        <taxon>Bacillota</taxon>
        <taxon>Bacilli</taxon>
        <taxon>Bacillales</taxon>
        <taxon>Paenibacillaceae</taxon>
        <taxon>Brevibacillus</taxon>
    </lineage>
</organism>
<gene>
    <name evidence="1" type="ORF">C4A77_05915</name>
</gene>
<dbReference type="EMBL" id="PRKQ01000005">
    <property type="protein sequence ID" value="PPB08821.1"/>
    <property type="molecule type" value="Genomic_DNA"/>
</dbReference>
<evidence type="ECO:0000313" key="1">
    <source>
        <dbReference type="EMBL" id="PPB08821.1"/>
    </source>
</evidence>
<evidence type="ECO:0000313" key="2">
    <source>
        <dbReference type="Proteomes" id="UP000239759"/>
    </source>
</evidence>
<proteinExistence type="predicted"/>
<protein>
    <submittedName>
        <fullName evidence="1">Uncharacterized protein</fullName>
    </submittedName>
</protein>
<reference evidence="1 2" key="1">
    <citation type="submission" date="2018-02" db="EMBL/GenBank/DDBJ databases">
        <title>Comparative analysis of genomes of three Brevibacillus laterosporus strains producers of potent antimicrobials isolated from silage.</title>
        <authorList>
            <person name="Kojic M."/>
            <person name="Miljkovic M."/>
            <person name="Studholme D."/>
            <person name="Filipic B."/>
        </authorList>
    </citation>
    <scope>NUCLEOTIDE SEQUENCE [LARGE SCALE GENOMIC DNA]</scope>
    <source>
        <strain evidence="1 2">BGSP11</strain>
    </source>
</reference>